<evidence type="ECO:0000256" key="2">
    <source>
        <dbReference type="SAM" id="MobiDB-lite"/>
    </source>
</evidence>
<feature type="compositionally biased region" description="Polar residues" evidence="2">
    <location>
        <begin position="13"/>
        <end position="29"/>
    </location>
</feature>
<feature type="coiled-coil region" evidence="1">
    <location>
        <begin position="50"/>
        <end position="77"/>
    </location>
</feature>
<evidence type="ECO:0000313" key="3">
    <source>
        <dbReference type="EMBL" id="KAF2753043.1"/>
    </source>
</evidence>
<dbReference type="RefSeq" id="XP_033595494.1">
    <property type="nucleotide sequence ID" value="XM_033745877.1"/>
</dbReference>
<reference evidence="3" key="1">
    <citation type="journal article" date="2020" name="Stud. Mycol.">
        <title>101 Dothideomycetes genomes: a test case for predicting lifestyles and emergence of pathogens.</title>
        <authorList>
            <person name="Haridas S."/>
            <person name="Albert R."/>
            <person name="Binder M."/>
            <person name="Bloem J."/>
            <person name="Labutti K."/>
            <person name="Salamov A."/>
            <person name="Andreopoulos B."/>
            <person name="Baker S."/>
            <person name="Barry K."/>
            <person name="Bills G."/>
            <person name="Bluhm B."/>
            <person name="Cannon C."/>
            <person name="Castanera R."/>
            <person name="Culley D."/>
            <person name="Daum C."/>
            <person name="Ezra D."/>
            <person name="Gonzalez J."/>
            <person name="Henrissat B."/>
            <person name="Kuo A."/>
            <person name="Liang C."/>
            <person name="Lipzen A."/>
            <person name="Lutzoni F."/>
            <person name="Magnuson J."/>
            <person name="Mondo S."/>
            <person name="Nolan M."/>
            <person name="Ohm R."/>
            <person name="Pangilinan J."/>
            <person name="Park H.-J."/>
            <person name="Ramirez L."/>
            <person name="Alfaro M."/>
            <person name="Sun H."/>
            <person name="Tritt A."/>
            <person name="Yoshinaga Y."/>
            <person name="Zwiers L.-H."/>
            <person name="Turgeon B."/>
            <person name="Goodwin S."/>
            <person name="Spatafora J."/>
            <person name="Crous P."/>
            <person name="Grigoriev I."/>
        </authorList>
    </citation>
    <scope>NUCLEOTIDE SEQUENCE</scope>
    <source>
        <strain evidence="3">CBS 121739</strain>
    </source>
</reference>
<proteinExistence type="predicted"/>
<keyword evidence="1" id="KW-0175">Coiled coil</keyword>
<evidence type="ECO:0000313" key="4">
    <source>
        <dbReference type="Proteomes" id="UP000799437"/>
    </source>
</evidence>
<dbReference type="EMBL" id="ML996588">
    <property type="protein sequence ID" value="KAF2753043.1"/>
    <property type="molecule type" value="Genomic_DNA"/>
</dbReference>
<dbReference type="Proteomes" id="UP000799437">
    <property type="component" value="Unassembled WGS sequence"/>
</dbReference>
<organism evidence="3 4">
    <name type="scientific">Pseudovirgaria hyperparasitica</name>
    <dbReference type="NCBI Taxonomy" id="470096"/>
    <lineage>
        <taxon>Eukaryota</taxon>
        <taxon>Fungi</taxon>
        <taxon>Dikarya</taxon>
        <taxon>Ascomycota</taxon>
        <taxon>Pezizomycotina</taxon>
        <taxon>Dothideomycetes</taxon>
        <taxon>Dothideomycetes incertae sedis</taxon>
        <taxon>Acrospermales</taxon>
        <taxon>Acrospermaceae</taxon>
        <taxon>Pseudovirgaria</taxon>
    </lineage>
</organism>
<name>A0A6A6VS53_9PEZI</name>
<protein>
    <submittedName>
        <fullName evidence="3">Uncharacterized protein</fullName>
    </submittedName>
</protein>
<feature type="region of interest" description="Disordered" evidence="2">
    <location>
        <begin position="1"/>
        <end position="39"/>
    </location>
</feature>
<dbReference type="AlphaFoldDB" id="A0A6A6VS53"/>
<dbReference type="Gene3D" id="1.10.287.1490">
    <property type="match status" value="1"/>
</dbReference>
<evidence type="ECO:0000256" key="1">
    <source>
        <dbReference type="SAM" id="Coils"/>
    </source>
</evidence>
<accession>A0A6A6VS53</accession>
<dbReference type="GeneID" id="54486931"/>
<sequence>MSSRNVALMHASAANSGKQNALSSNSSEEVSPADSKAVRDRKEPSFFEVSMLAEDEIATLRHENEVLENRLSGLTERHLLENPLAGEFTALKTEIGTLKHQVSGLKDELLSRTLLLSELAALKLRNGTLELKLLESSGNLSAVTQALTAENKDLMDQVSKLRDNLSAAKYSGDQMYKAHRTFRDKVLTAVVDILCYQHSCLETIEQLRAKGRKVSDTEERAFTERLEQCFEPYEWFAASETAEDQAVSARSSGL</sequence>
<keyword evidence="4" id="KW-1185">Reference proteome</keyword>
<gene>
    <name evidence="3" type="ORF">EJ05DRAFT_490451</name>
</gene>